<feature type="region of interest" description="Disordered" evidence="2">
    <location>
        <begin position="170"/>
        <end position="220"/>
    </location>
</feature>
<name>X6MN01_RETFI</name>
<feature type="coiled-coil region" evidence="1">
    <location>
        <begin position="77"/>
        <end position="104"/>
    </location>
</feature>
<feature type="compositionally biased region" description="Basic and acidic residues" evidence="2">
    <location>
        <begin position="24"/>
        <end position="35"/>
    </location>
</feature>
<feature type="compositionally biased region" description="Basic and acidic residues" evidence="2">
    <location>
        <begin position="701"/>
        <end position="711"/>
    </location>
</feature>
<reference evidence="3 4" key="1">
    <citation type="journal article" date="2013" name="Curr. Biol.">
        <title>The Genome of the Foraminiferan Reticulomyxa filosa.</title>
        <authorList>
            <person name="Glockner G."/>
            <person name="Hulsmann N."/>
            <person name="Schleicher M."/>
            <person name="Noegel A.A."/>
            <person name="Eichinger L."/>
            <person name="Gallinger C."/>
            <person name="Pawlowski J."/>
            <person name="Sierra R."/>
            <person name="Euteneuer U."/>
            <person name="Pillet L."/>
            <person name="Moustafa A."/>
            <person name="Platzer M."/>
            <person name="Groth M."/>
            <person name="Szafranski K."/>
            <person name="Schliwa M."/>
        </authorList>
    </citation>
    <scope>NUCLEOTIDE SEQUENCE [LARGE SCALE GENOMIC DNA]</scope>
</reference>
<feature type="compositionally biased region" description="Basic residues" evidence="2">
    <location>
        <begin position="685"/>
        <end position="696"/>
    </location>
</feature>
<keyword evidence="4" id="KW-1185">Reference proteome</keyword>
<evidence type="ECO:0000313" key="4">
    <source>
        <dbReference type="Proteomes" id="UP000023152"/>
    </source>
</evidence>
<dbReference type="AlphaFoldDB" id="X6MN01"/>
<feature type="compositionally biased region" description="Basic and acidic residues" evidence="2">
    <location>
        <begin position="179"/>
        <end position="205"/>
    </location>
</feature>
<organism evidence="3 4">
    <name type="scientific">Reticulomyxa filosa</name>
    <dbReference type="NCBI Taxonomy" id="46433"/>
    <lineage>
        <taxon>Eukaryota</taxon>
        <taxon>Sar</taxon>
        <taxon>Rhizaria</taxon>
        <taxon>Retaria</taxon>
        <taxon>Foraminifera</taxon>
        <taxon>Monothalamids</taxon>
        <taxon>Reticulomyxidae</taxon>
        <taxon>Reticulomyxa</taxon>
    </lineage>
</organism>
<proteinExistence type="predicted"/>
<accession>X6MN01</accession>
<feature type="region of interest" description="Disordered" evidence="2">
    <location>
        <begin position="327"/>
        <end position="352"/>
    </location>
</feature>
<keyword evidence="1" id="KW-0175">Coiled coil</keyword>
<dbReference type="PANTHER" id="PTHR20916">
    <property type="entry name" value="CYSTEINE AND GLYCINE-RICH PROTEIN 2 BINDING PROTEIN"/>
    <property type="match status" value="1"/>
</dbReference>
<comment type="caution">
    <text evidence="3">The sequence shown here is derived from an EMBL/GenBank/DDBJ whole genome shotgun (WGS) entry which is preliminary data.</text>
</comment>
<feature type="region of interest" description="Disordered" evidence="2">
    <location>
        <begin position="1"/>
        <end position="35"/>
    </location>
</feature>
<feature type="compositionally biased region" description="Low complexity" evidence="2">
    <location>
        <begin position="327"/>
        <end position="345"/>
    </location>
</feature>
<dbReference type="PANTHER" id="PTHR20916:SF18">
    <property type="entry name" value="IPT_TIG DOMAIN-CONTAINING PROTEIN"/>
    <property type="match status" value="1"/>
</dbReference>
<dbReference type="EMBL" id="ASPP01019526">
    <property type="protein sequence ID" value="ETO15041.1"/>
    <property type="molecule type" value="Genomic_DNA"/>
</dbReference>
<dbReference type="Proteomes" id="UP000023152">
    <property type="component" value="Unassembled WGS sequence"/>
</dbReference>
<gene>
    <name evidence="3" type="ORF">RFI_22324</name>
</gene>
<evidence type="ECO:0000256" key="2">
    <source>
        <dbReference type="SAM" id="MobiDB-lite"/>
    </source>
</evidence>
<evidence type="ECO:0000256" key="1">
    <source>
        <dbReference type="SAM" id="Coils"/>
    </source>
</evidence>
<sequence length="961" mass="109641">MYSEPKVFESSQATNTAQDTTKSANEKQTLHVPTENEKLPNLHFISTERYILLNKRKSKKKTISCFFFGWEWSFVELSVLESVLSEEEEEVEEENDKNDYYYDNNDEMKNVEKENIINEVAKGIEKTQQSELYSEKEEDNAIAKALTEYDNIPRIIKDFVDDSTLSSKNENLWEEDEAERPSGKERVENAVTIELKDENKNANENEKEETDSDTASDASDISSASSFLAKIEQSIKNIESQVMLQSQKALTNEVNSGNDTIPNVKQLIQYNGQKRDLGMDILPTATFLGEDRQVSIEFDKVNTDELESPIHSNHDLLDIFAVSNVNNDSHNSNDNNNNNNNNNNNKTPSIEPGKEFDILSLFDTPPDQPHVKYPPKQPYSLEQSLKDALFDPLYTPPQSPIYSSLSEPPQLKQQQQVALSVSPTRRDKSAGKIQRQWKMFQFKTLLVKLLNRRIDESLGQNVYNNGNSNSLSMTNIIATTAKEVTTIAQTLQTDASAVSHYRHDQFHFTGSPALQYDVVYSMLESIVLRNCLYFNVDIHEMIQEIFRLQSRIDDYPNKGRPQDHAMTEQYKHKVIEMKTKLFTSLQELMEQNPGMIRRIQLFPKQMQHNLFHSPNVAHAISHDSSLLLSSPTPTDLCPNNNNNNNAPSLYEIRNKLKLLRQSFSVLGRDMCMCVCVLTHSQTKQSKGKAGHLKLTPHSRSPWKEANDRDDMSEMTDDGSYRPQTAPVSFEPKDVEEHALQDATTAATMTTASKRKHKMIQNYKVDWSHVKPKTVSYLPDNLRSKKPNKKIVTKKVCWNQVQSRVDCGQSILSSAHSFSHKSDECNNNGSKLGHHFEEEFEDGSVSKSYSYDIYKPNTQASKPITHSLIPKTHKFEKEEDLFYFGMNNQVRRISREKVKKQLLLDAPDSAGRPHVVQDYSQAKRIHPKIKSSYSLSESPSNVVLSGTLAKLFPASVFAFIYL</sequence>
<evidence type="ECO:0000313" key="3">
    <source>
        <dbReference type="EMBL" id="ETO15041.1"/>
    </source>
</evidence>
<protein>
    <submittedName>
        <fullName evidence="3">Uncharacterized protein</fullName>
    </submittedName>
</protein>
<feature type="region of interest" description="Disordered" evidence="2">
    <location>
        <begin position="685"/>
        <end position="723"/>
    </location>
</feature>
<feature type="compositionally biased region" description="Polar residues" evidence="2">
    <location>
        <begin position="9"/>
        <end position="23"/>
    </location>
</feature>